<feature type="binding site" evidence="12">
    <location>
        <begin position="321"/>
        <end position="324"/>
    </location>
    <ligand>
        <name>FAD</name>
        <dbReference type="ChEBI" id="CHEBI:57692"/>
    </ligand>
</feature>
<dbReference type="Pfam" id="PF07992">
    <property type="entry name" value="Pyr_redox_2"/>
    <property type="match status" value="1"/>
</dbReference>
<keyword evidence="9 14" id="KW-0676">Redox-active center</keyword>
<name>A0A6M4JD34_9MOLU</name>
<evidence type="ECO:0000256" key="12">
    <source>
        <dbReference type="PIRSR" id="PIRSR000350-3"/>
    </source>
</evidence>
<dbReference type="Gene3D" id="3.30.390.30">
    <property type="match status" value="1"/>
</dbReference>
<feature type="binding site" evidence="12">
    <location>
        <begin position="190"/>
        <end position="197"/>
    </location>
    <ligand>
        <name>NAD(+)</name>
        <dbReference type="ChEBI" id="CHEBI:57540"/>
    </ligand>
</feature>
<evidence type="ECO:0000256" key="9">
    <source>
        <dbReference type="ARBA" id="ARBA00023284"/>
    </source>
</evidence>
<dbReference type="InterPro" id="IPR023753">
    <property type="entry name" value="FAD/NAD-binding_dom"/>
</dbReference>
<comment type="cofactor">
    <cofactor evidence="12 14">
        <name>FAD</name>
        <dbReference type="ChEBI" id="CHEBI:57692"/>
    </cofactor>
    <text evidence="12 14">Binds 1 FAD per subunit.</text>
</comment>
<dbReference type="InterPro" id="IPR050151">
    <property type="entry name" value="Class-I_Pyr_Nuc-Dis_Oxidored"/>
</dbReference>
<keyword evidence="5 12" id="KW-0274">FAD</keyword>
<evidence type="ECO:0000256" key="3">
    <source>
        <dbReference type="ARBA" id="ARBA00016961"/>
    </source>
</evidence>
<dbReference type="Proteomes" id="UP000502118">
    <property type="component" value="Chromosome"/>
</dbReference>
<evidence type="ECO:0000259" key="16">
    <source>
        <dbReference type="Pfam" id="PF07992"/>
    </source>
</evidence>
<keyword evidence="4 14" id="KW-0285">Flavoprotein</keyword>
<dbReference type="AlphaFoldDB" id="A0A6M4JD34"/>
<feature type="disulfide bond" description="Redox-active" evidence="13">
    <location>
        <begin position="49"/>
        <end position="54"/>
    </location>
</feature>
<evidence type="ECO:0000313" key="18">
    <source>
        <dbReference type="Proteomes" id="UP000502118"/>
    </source>
</evidence>
<evidence type="ECO:0000256" key="5">
    <source>
        <dbReference type="ARBA" id="ARBA00022827"/>
    </source>
</evidence>
<gene>
    <name evidence="17" type="primary">lpdA</name>
    <name evidence="17" type="ORF">HLA92_02305</name>
</gene>
<keyword evidence="18" id="KW-1185">Reference proteome</keyword>
<feature type="active site" description="Proton acceptor" evidence="11">
    <location>
        <position position="453"/>
    </location>
</feature>
<keyword evidence="12" id="KW-0547">Nucleotide-binding</keyword>
<dbReference type="InterPro" id="IPR006258">
    <property type="entry name" value="Lipoamide_DH"/>
</dbReference>
<evidence type="ECO:0000256" key="10">
    <source>
        <dbReference type="ARBA" id="ARBA00049187"/>
    </source>
</evidence>
<dbReference type="InterPro" id="IPR016156">
    <property type="entry name" value="FAD/NAD-linked_Rdtase_dimer_sf"/>
</dbReference>
<keyword evidence="7 12" id="KW-0520">NAD</keyword>
<dbReference type="PIRSF" id="PIRSF000350">
    <property type="entry name" value="Mercury_reductase_MerA"/>
    <property type="match status" value="1"/>
</dbReference>
<reference evidence="17 18" key="1">
    <citation type="submission" date="2020-05" db="EMBL/GenBank/DDBJ databases">
        <title>Novel Mycoplasma species detected in Mirounga angustirostris (northern elephant seal) from the USA.</title>
        <authorList>
            <person name="Volokhov D.V."/>
        </authorList>
    </citation>
    <scope>NUCLEOTIDE SEQUENCE [LARGE SCALE GENOMIC DNA]</scope>
    <source>
        <strain evidence="17 18">Mirounga ES2806-NAS</strain>
    </source>
</reference>
<dbReference type="EC" id="1.8.1.4" evidence="2 14"/>
<organism evidence="17 18">
    <name type="scientific">Mycoplasma miroungirhinis</name>
    <dbReference type="NCBI Taxonomy" id="754516"/>
    <lineage>
        <taxon>Bacteria</taxon>
        <taxon>Bacillati</taxon>
        <taxon>Mycoplasmatota</taxon>
        <taxon>Mollicutes</taxon>
        <taxon>Mycoplasmataceae</taxon>
        <taxon>Mycoplasma</taxon>
    </lineage>
</organism>
<dbReference type="SUPFAM" id="SSF55424">
    <property type="entry name" value="FAD/NAD-linked reductases, dimerisation (C-terminal) domain"/>
    <property type="match status" value="1"/>
</dbReference>
<dbReference type="GO" id="GO:0006103">
    <property type="term" value="P:2-oxoglutarate metabolic process"/>
    <property type="evidence" value="ECO:0007669"/>
    <property type="project" value="TreeGrafter"/>
</dbReference>
<comment type="similarity">
    <text evidence="1 14">Belongs to the class-I pyridine nucleotide-disulfide oxidoreductase family.</text>
</comment>
<dbReference type="RefSeq" id="WP_171113144.1">
    <property type="nucleotide sequence ID" value="NZ_CP053097.1"/>
</dbReference>
<dbReference type="GO" id="GO:0050660">
    <property type="term" value="F:flavin adenine dinucleotide binding"/>
    <property type="evidence" value="ECO:0007669"/>
    <property type="project" value="InterPro"/>
</dbReference>
<keyword evidence="6 14" id="KW-0560">Oxidoreductase</keyword>
<proteinExistence type="inferred from homology"/>
<dbReference type="GO" id="GO:0004148">
    <property type="term" value="F:dihydrolipoyl dehydrogenase (NADH) activity"/>
    <property type="evidence" value="ECO:0007669"/>
    <property type="project" value="UniProtKB-EC"/>
</dbReference>
<comment type="catalytic activity">
    <reaction evidence="10 14">
        <text>N(6)-[(R)-dihydrolipoyl]-L-lysyl-[protein] + NAD(+) = N(6)-[(R)-lipoyl]-L-lysyl-[protein] + NADH + H(+)</text>
        <dbReference type="Rhea" id="RHEA:15045"/>
        <dbReference type="Rhea" id="RHEA-COMP:10474"/>
        <dbReference type="Rhea" id="RHEA-COMP:10475"/>
        <dbReference type="ChEBI" id="CHEBI:15378"/>
        <dbReference type="ChEBI" id="CHEBI:57540"/>
        <dbReference type="ChEBI" id="CHEBI:57945"/>
        <dbReference type="ChEBI" id="CHEBI:83099"/>
        <dbReference type="ChEBI" id="CHEBI:83100"/>
        <dbReference type="EC" id="1.8.1.4"/>
    </reaction>
</comment>
<dbReference type="Pfam" id="PF02852">
    <property type="entry name" value="Pyr_redox_dim"/>
    <property type="match status" value="1"/>
</dbReference>
<comment type="miscellaneous">
    <text evidence="14">The active site is a redox-active disulfide bond.</text>
</comment>
<feature type="binding site" evidence="12">
    <location>
        <position position="276"/>
    </location>
    <ligand>
        <name>NAD(+)</name>
        <dbReference type="ChEBI" id="CHEBI:57540"/>
    </ligand>
</feature>
<dbReference type="InterPro" id="IPR036188">
    <property type="entry name" value="FAD/NAD-bd_sf"/>
</dbReference>
<evidence type="ECO:0000256" key="4">
    <source>
        <dbReference type="ARBA" id="ARBA00022630"/>
    </source>
</evidence>
<keyword evidence="8" id="KW-1015">Disulfide bond</keyword>
<feature type="domain" description="Pyridine nucleotide-disulphide oxidoreductase dimerisation" evidence="15">
    <location>
        <begin position="355"/>
        <end position="463"/>
    </location>
</feature>
<dbReference type="SUPFAM" id="SSF51905">
    <property type="entry name" value="FAD/NAD(P)-binding domain"/>
    <property type="match status" value="1"/>
</dbReference>
<evidence type="ECO:0000259" key="15">
    <source>
        <dbReference type="Pfam" id="PF02852"/>
    </source>
</evidence>
<dbReference type="NCBIfam" id="TIGR01350">
    <property type="entry name" value="lipoamide_DH"/>
    <property type="match status" value="1"/>
</dbReference>
<feature type="binding site" evidence="12">
    <location>
        <position position="315"/>
    </location>
    <ligand>
        <name>FAD</name>
        <dbReference type="ChEBI" id="CHEBI:57692"/>
    </ligand>
</feature>
<evidence type="ECO:0000256" key="14">
    <source>
        <dbReference type="RuleBase" id="RU003692"/>
    </source>
</evidence>
<dbReference type="EMBL" id="CP053097">
    <property type="protein sequence ID" value="QJR44255.1"/>
    <property type="molecule type" value="Genomic_DNA"/>
</dbReference>
<dbReference type="KEGG" id="mmio:HLA92_02305"/>
<accession>A0A6M4JD34</accession>
<dbReference type="InterPro" id="IPR012999">
    <property type="entry name" value="Pyr_OxRdtase_I_AS"/>
</dbReference>
<dbReference type="FunFam" id="3.30.390.30:FF:000001">
    <property type="entry name" value="Dihydrolipoyl dehydrogenase"/>
    <property type="match status" value="1"/>
</dbReference>
<dbReference type="PANTHER" id="PTHR22912:SF160">
    <property type="entry name" value="DIHYDROLIPOYL DEHYDROGENASE"/>
    <property type="match status" value="1"/>
</dbReference>
<dbReference type="PRINTS" id="PR00411">
    <property type="entry name" value="PNDRDTASEI"/>
</dbReference>
<dbReference type="InterPro" id="IPR004099">
    <property type="entry name" value="Pyr_nucl-diS_OxRdtase_dimer"/>
</dbReference>
<dbReference type="PROSITE" id="PS00076">
    <property type="entry name" value="PYRIDINE_REDOX_1"/>
    <property type="match status" value="1"/>
</dbReference>
<feature type="domain" description="FAD/NAD(P)-binding" evidence="16">
    <location>
        <begin position="12"/>
        <end position="330"/>
    </location>
</feature>
<evidence type="ECO:0000313" key="17">
    <source>
        <dbReference type="EMBL" id="QJR44255.1"/>
    </source>
</evidence>
<evidence type="ECO:0000256" key="8">
    <source>
        <dbReference type="ARBA" id="ARBA00023157"/>
    </source>
</evidence>
<dbReference type="PANTHER" id="PTHR22912">
    <property type="entry name" value="DISULFIDE OXIDOREDUCTASE"/>
    <property type="match status" value="1"/>
</dbReference>
<sequence length="473" mass="51906">MNKYNGTVDAEYDLIVIGAGPGGYLAAEEAGKHGLKSLIIEKVYWGGVCLNVGCIPTKALLHAAEEFHKLSTGSLEALGFSYDKTTAKLDWTKLNEQKSKTVNKLTSGIKMLMKGSKVDVVQDTAEFLDSHTVKANDKVYKGKYMIYAMGGHSRRLDLPGFEEAYKLGKVVTSTSLINYPTQPETLTIIGGGVIGVEFAQIFANAGTKVTILQNLDRVVAQLDKDVTDELQKHLKSKGVEFIFNTTIKAFENDEVVYEKDGQELRIKSDVVLASVGRVPNTGFISETGVELGARGEILVNDMMHTNVENVYAIGDITAQNMLAHVAYKHALVAVYDILRKENKTQRMITFNPNTVPACIYTDPEIANVGLTEAKAKELQIPHIAAKYQYGFVGKAIAAHKDYGFSKLIIHQENGKILGAEIIGANSTDMIAEVALLMDKELTVFDLVDTIHPHPTFNEIIWETARQAVHKLGK</sequence>
<evidence type="ECO:0000256" key="1">
    <source>
        <dbReference type="ARBA" id="ARBA00007532"/>
    </source>
</evidence>
<dbReference type="PRINTS" id="PR00368">
    <property type="entry name" value="FADPNR"/>
</dbReference>
<evidence type="ECO:0000256" key="2">
    <source>
        <dbReference type="ARBA" id="ARBA00012608"/>
    </source>
</evidence>
<dbReference type="Gene3D" id="3.50.50.60">
    <property type="entry name" value="FAD/NAD(P)-binding domain"/>
    <property type="match status" value="2"/>
</dbReference>
<dbReference type="InterPro" id="IPR001100">
    <property type="entry name" value="Pyr_nuc-diS_OxRdtase"/>
</dbReference>
<evidence type="ECO:0000256" key="6">
    <source>
        <dbReference type="ARBA" id="ARBA00023002"/>
    </source>
</evidence>
<evidence type="ECO:0000256" key="7">
    <source>
        <dbReference type="ARBA" id="ARBA00023027"/>
    </source>
</evidence>
<protein>
    <recommendedName>
        <fullName evidence="3 14">Dihydrolipoyl dehydrogenase</fullName>
        <ecNumber evidence="2 14">1.8.1.4</ecNumber>
    </recommendedName>
</protein>
<evidence type="ECO:0000256" key="11">
    <source>
        <dbReference type="PIRSR" id="PIRSR000350-2"/>
    </source>
</evidence>
<evidence type="ECO:0000256" key="13">
    <source>
        <dbReference type="PIRSR" id="PIRSR000350-4"/>
    </source>
</evidence>
<feature type="binding site" evidence="12">
    <location>
        <position position="58"/>
    </location>
    <ligand>
        <name>FAD</name>
        <dbReference type="ChEBI" id="CHEBI:57692"/>
    </ligand>
</feature>